<dbReference type="InterPro" id="IPR036412">
    <property type="entry name" value="HAD-like_sf"/>
</dbReference>
<organism evidence="1 2">
    <name type="scientific">Clostridium intestinale DSM 6191</name>
    <dbReference type="NCBI Taxonomy" id="1121320"/>
    <lineage>
        <taxon>Bacteria</taxon>
        <taxon>Bacillati</taxon>
        <taxon>Bacillota</taxon>
        <taxon>Clostridia</taxon>
        <taxon>Eubacteriales</taxon>
        <taxon>Clostridiaceae</taxon>
        <taxon>Clostridium</taxon>
    </lineage>
</organism>
<evidence type="ECO:0000313" key="1">
    <source>
        <dbReference type="EMBL" id="SHH87702.1"/>
    </source>
</evidence>
<protein>
    <submittedName>
        <fullName evidence="1">Haloacid dehalogenase superfamily, subfamily IA, variant 3 with third motif having DD or ED/haloacid dehalogenase superfamily, subfamily IA, variant 1 with third motif having Dx(3-4)D or Dx(3-4)E</fullName>
    </submittedName>
</protein>
<dbReference type="Gene3D" id="1.10.150.240">
    <property type="entry name" value="Putative phosphatase, domain 2"/>
    <property type="match status" value="1"/>
</dbReference>
<dbReference type="NCBIfam" id="TIGR01509">
    <property type="entry name" value="HAD-SF-IA-v3"/>
    <property type="match status" value="1"/>
</dbReference>
<dbReference type="Gene3D" id="3.40.50.1000">
    <property type="entry name" value="HAD superfamily/HAD-like"/>
    <property type="match status" value="1"/>
</dbReference>
<dbReference type="CDD" id="cd07505">
    <property type="entry name" value="HAD_BPGM-like"/>
    <property type="match status" value="1"/>
</dbReference>
<name>A0A1M5WJU2_9CLOT</name>
<dbReference type="InterPro" id="IPR023214">
    <property type="entry name" value="HAD_sf"/>
</dbReference>
<dbReference type="PRINTS" id="PR00413">
    <property type="entry name" value="HADHALOGNASE"/>
</dbReference>
<dbReference type="NCBIfam" id="TIGR01549">
    <property type="entry name" value="HAD-SF-IA-v1"/>
    <property type="match status" value="1"/>
</dbReference>
<dbReference type="InterPro" id="IPR023198">
    <property type="entry name" value="PGP-like_dom2"/>
</dbReference>
<evidence type="ECO:0000313" key="2">
    <source>
        <dbReference type="Proteomes" id="UP000184241"/>
    </source>
</evidence>
<dbReference type="SUPFAM" id="SSF56784">
    <property type="entry name" value="HAD-like"/>
    <property type="match status" value="1"/>
</dbReference>
<dbReference type="InterPro" id="IPR041492">
    <property type="entry name" value="HAD_2"/>
</dbReference>
<reference evidence="1 2" key="1">
    <citation type="submission" date="2016-11" db="EMBL/GenBank/DDBJ databases">
        <authorList>
            <person name="Jaros S."/>
            <person name="Januszkiewicz K."/>
            <person name="Wedrychowicz H."/>
        </authorList>
    </citation>
    <scope>NUCLEOTIDE SEQUENCE [LARGE SCALE GENOMIC DNA]</scope>
    <source>
        <strain evidence="1 2">DSM 6191</strain>
    </source>
</reference>
<accession>A0A1M5WJU2</accession>
<dbReference type="Pfam" id="PF13419">
    <property type="entry name" value="HAD_2"/>
    <property type="match status" value="1"/>
</dbReference>
<dbReference type="InterPro" id="IPR006439">
    <property type="entry name" value="HAD-SF_hydro_IA"/>
</dbReference>
<dbReference type="EMBL" id="FQXU01000004">
    <property type="protein sequence ID" value="SHH87702.1"/>
    <property type="molecule type" value="Genomic_DNA"/>
</dbReference>
<dbReference type="SFLD" id="SFLDG01129">
    <property type="entry name" value="C1.5:_HAD__Beta-PGM__Phosphata"/>
    <property type="match status" value="1"/>
</dbReference>
<dbReference type="SFLD" id="SFLDS00003">
    <property type="entry name" value="Haloacid_Dehalogenase"/>
    <property type="match status" value="1"/>
</dbReference>
<gene>
    <name evidence="1" type="ORF">SAMN02745941_01123</name>
</gene>
<dbReference type="Proteomes" id="UP000184241">
    <property type="component" value="Unassembled WGS sequence"/>
</dbReference>
<dbReference type="AlphaFoldDB" id="A0A1M5WJU2"/>
<dbReference type="PANTHER" id="PTHR18901">
    <property type="entry name" value="2-DEOXYGLUCOSE-6-PHOSPHATE PHOSPHATASE 2"/>
    <property type="match status" value="1"/>
</dbReference>
<dbReference type="RefSeq" id="WP_207650336.1">
    <property type="nucleotide sequence ID" value="NZ_FQXU01000004.1"/>
</dbReference>
<proteinExistence type="predicted"/>
<sequence>MRMEKPELVIFDMDGLMFDTGQLAYRAYIEGAKNFDFTVNHSVYYYLTGRREPEIREGMKKLYGKDVPVSEWRDKIILNREKILSDEKRVYKKKGLLELLEFLKKNYYKIALASSNSREKIKHYFKIEDMPDVFDIIVSGDEVYNGKPNPEIFLKACEKAKVLPEHALVLEDSIVGIKAALQGNIKPFLIPDDISNLPTHKGKHPLLINPEESLITIPENVETFKNLLEVIDYLK</sequence>
<dbReference type="PANTHER" id="PTHR18901:SF38">
    <property type="entry name" value="PSEUDOURIDINE-5'-PHOSPHATASE"/>
    <property type="match status" value="1"/>
</dbReference>